<keyword evidence="2" id="KW-0812">Transmembrane</keyword>
<keyword evidence="5" id="KW-1185">Reference proteome</keyword>
<dbReference type="Proteomes" id="UP000790347">
    <property type="component" value="Unassembled WGS sequence"/>
</dbReference>
<feature type="transmembrane region" description="Helical" evidence="2">
    <location>
        <begin position="87"/>
        <end position="113"/>
    </location>
</feature>
<comment type="caution">
    <text evidence="4">The sequence shown here is derived from an EMBL/GenBank/DDBJ whole genome shotgun (WGS) entry which is preliminary data.</text>
</comment>
<dbReference type="AlphaFoldDB" id="A0A922HUC8"/>
<feature type="region of interest" description="Disordered" evidence="1">
    <location>
        <begin position="126"/>
        <end position="188"/>
    </location>
</feature>
<evidence type="ECO:0000256" key="3">
    <source>
        <dbReference type="SAM" id="SignalP"/>
    </source>
</evidence>
<name>A0A922HUC8_DERFA</name>
<feature type="chain" id="PRO_5037894388" evidence="3">
    <location>
        <begin position="29"/>
        <end position="188"/>
    </location>
</feature>
<organism evidence="4 5">
    <name type="scientific">Dermatophagoides farinae</name>
    <name type="common">American house dust mite</name>
    <dbReference type="NCBI Taxonomy" id="6954"/>
    <lineage>
        <taxon>Eukaryota</taxon>
        <taxon>Metazoa</taxon>
        <taxon>Ecdysozoa</taxon>
        <taxon>Arthropoda</taxon>
        <taxon>Chelicerata</taxon>
        <taxon>Arachnida</taxon>
        <taxon>Acari</taxon>
        <taxon>Acariformes</taxon>
        <taxon>Sarcoptiformes</taxon>
        <taxon>Astigmata</taxon>
        <taxon>Psoroptidia</taxon>
        <taxon>Analgoidea</taxon>
        <taxon>Pyroglyphidae</taxon>
        <taxon>Dermatophagoidinae</taxon>
        <taxon>Dermatophagoides</taxon>
    </lineage>
</organism>
<evidence type="ECO:0000256" key="1">
    <source>
        <dbReference type="SAM" id="MobiDB-lite"/>
    </source>
</evidence>
<evidence type="ECO:0000313" key="4">
    <source>
        <dbReference type="EMBL" id="KAH9506614.1"/>
    </source>
</evidence>
<keyword evidence="2" id="KW-1133">Transmembrane helix</keyword>
<keyword evidence="2" id="KW-0472">Membrane</keyword>
<dbReference type="EMBL" id="ASGP02000005">
    <property type="protein sequence ID" value="KAH9506614.1"/>
    <property type="molecule type" value="Genomic_DNA"/>
</dbReference>
<keyword evidence="3" id="KW-0732">Signal</keyword>
<reference evidence="4" key="1">
    <citation type="submission" date="2013-05" db="EMBL/GenBank/DDBJ databases">
        <authorList>
            <person name="Yim A.K.Y."/>
            <person name="Chan T.F."/>
            <person name="Ji K.M."/>
            <person name="Liu X.Y."/>
            <person name="Zhou J.W."/>
            <person name="Li R.Q."/>
            <person name="Yang K.Y."/>
            <person name="Li J."/>
            <person name="Li M."/>
            <person name="Law P.T.W."/>
            <person name="Wu Y.L."/>
            <person name="Cai Z.L."/>
            <person name="Qin H."/>
            <person name="Bao Y."/>
            <person name="Leung R.K.K."/>
            <person name="Ng P.K.S."/>
            <person name="Zou J."/>
            <person name="Zhong X.J."/>
            <person name="Ran P.X."/>
            <person name="Zhong N.S."/>
            <person name="Liu Z.G."/>
            <person name="Tsui S.K.W."/>
        </authorList>
    </citation>
    <scope>NUCLEOTIDE SEQUENCE</scope>
    <source>
        <strain evidence="4">Derf</strain>
        <tissue evidence="4">Whole organism</tissue>
    </source>
</reference>
<proteinExistence type="predicted"/>
<protein>
    <submittedName>
        <fullName evidence="4">Uncharacterized protein</fullName>
    </submittedName>
</protein>
<reference evidence="4" key="2">
    <citation type="journal article" date="2022" name="Res Sq">
        <title>Comparative Genomics Reveals Insights into the Divergent Evolution of Astigmatic Mites and Household Pest Adaptations.</title>
        <authorList>
            <person name="Xiong Q."/>
            <person name="Wan A.T.-Y."/>
            <person name="Liu X.-Y."/>
            <person name="Fung C.S.-H."/>
            <person name="Xiao X."/>
            <person name="Malainual N."/>
            <person name="Hou J."/>
            <person name="Wang L."/>
            <person name="Wang M."/>
            <person name="Yang K."/>
            <person name="Cui Y."/>
            <person name="Leung E."/>
            <person name="Nong W."/>
            <person name="Shin S.-K."/>
            <person name="Au S."/>
            <person name="Jeong K.Y."/>
            <person name="Chew F.T."/>
            <person name="Hui J."/>
            <person name="Leung T.F."/>
            <person name="Tungtrongchitr A."/>
            <person name="Zhong N."/>
            <person name="Liu Z."/>
            <person name="Tsui S."/>
        </authorList>
    </citation>
    <scope>NUCLEOTIDE SEQUENCE</scope>
    <source>
        <strain evidence="4">Derf</strain>
        <tissue evidence="4">Whole organism</tissue>
    </source>
</reference>
<feature type="compositionally biased region" description="Low complexity" evidence="1">
    <location>
        <begin position="132"/>
        <end position="188"/>
    </location>
</feature>
<accession>A0A922HUC8</accession>
<gene>
    <name evidence="4" type="ORF">DERF_011339</name>
</gene>
<evidence type="ECO:0000313" key="5">
    <source>
        <dbReference type="Proteomes" id="UP000790347"/>
    </source>
</evidence>
<evidence type="ECO:0000256" key="2">
    <source>
        <dbReference type="SAM" id="Phobius"/>
    </source>
</evidence>
<sequence length="188" mass="21218">MVFKSFHNLIRFLDLIIAIVICDKNVMANNFNDSHHHHHHNVNDTIINENDDNQLEPYVTCEYHTPMPIISEVTNINDLAISSNYHFWINIFPIIMAIIGVLFAFTLLAHFMINSLPMEDQQNHRNTINLDNRSSTLNSVTTTTTTTTNNCQKSSSSSSSSDNSYPPLSSQTLSSTISSSNRSSIIMK</sequence>
<feature type="signal peptide" evidence="3">
    <location>
        <begin position="1"/>
        <end position="28"/>
    </location>
</feature>